<feature type="domain" description="DAHP synthase ferredoxin-like" evidence="3">
    <location>
        <begin position="1"/>
        <end position="72"/>
    </location>
</feature>
<dbReference type="PANTHER" id="PTHR43018">
    <property type="entry name" value="PHOSPHO-2-DEHYDRO-3-DEOXYHEPTONATE ALDOLASE"/>
    <property type="match status" value="1"/>
</dbReference>
<protein>
    <submittedName>
        <fullName evidence="4">3-deoxy-7-phosphoheptulonate synthase</fullName>
    </submittedName>
</protein>
<dbReference type="Pfam" id="PF00793">
    <property type="entry name" value="DAHP_synth_1"/>
    <property type="match status" value="1"/>
</dbReference>
<dbReference type="SUPFAM" id="SSF51569">
    <property type="entry name" value="Aldolase"/>
    <property type="match status" value="1"/>
</dbReference>
<dbReference type="InterPro" id="IPR013785">
    <property type="entry name" value="Aldolase_TIM"/>
</dbReference>
<evidence type="ECO:0000259" key="2">
    <source>
        <dbReference type="Pfam" id="PF00793"/>
    </source>
</evidence>
<organism evidence="4 5">
    <name type="scientific">Myxococcus landrumensis</name>
    <dbReference type="NCBI Taxonomy" id="2813577"/>
    <lineage>
        <taxon>Bacteria</taxon>
        <taxon>Pseudomonadati</taxon>
        <taxon>Myxococcota</taxon>
        <taxon>Myxococcia</taxon>
        <taxon>Myxococcales</taxon>
        <taxon>Cystobacterineae</taxon>
        <taxon>Myxococcaceae</taxon>
        <taxon>Myxococcus</taxon>
    </lineage>
</organism>
<keyword evidence="5" id="KW-1185">Reference proteome</keyword>
<gene>
    <name evidence="4" type="ORF">JY572_03095</name>
</gene>
<dbReference type="Proteomes" id="UP000663090">
    <property type="component" value="Chromosome"/>
</dbReference>
<name>A0ABX7N9I8_9BACT</name>
<dbReference type="Gene3D" id="3.20.20.70">
    <property type="entry name" value="Aldolase class I"/>
    <property type="match status" value="1"/>
</dbReference>
<dbReference type="InterPro" id="IPR006218">
    <property type="entry name" value="DAHP1/KDSA"/>
</dbReference>
<dbReference type="Gene3D" id="3.30.70.1140">
    <property type="entry name" value="Phospho-2-dehydro-3-deoxyheptonate aldolase, domain 1"/>
    <property type="match status" value="1"/>
</dbReference>
<proteinExistence type="predicted"/>
<evidence type="ECO:0000259" key="3">
    <source>
        <dbReference type="Pfam" id="PF18152"/>
    </source>
</evidence>
<dbReference type="InterPro" id="IPR041071">
    <property type="entry name" value="DAHP_snth_FXD"/>
</dbReference>
<evidence type="ECO:0000313" key="5">
    <source>
        <dbReference type="Proteomes" id="UP000663090"/>
    </source>
</evidence>
<accession>A0ABX7N9I8</accession>
<dbReference type="InterPro" id="IPR052899">
    <property type="entry name" value="Class-I_DAHP_synthase"/>
</dbReference>
<dbReference type="Pfam" id="PF18152">
    <property type="entry name" value="DAHP_snth_FXD"/>
    <property type="match status" value="1"/>
</dbReference>
<dbReference type="EMBL" id="CP071091">
    <property type="protein sequence ID" value="QSQ15088.1"/>
    <property type="molecule type" value="Genomic_DNA"/>
</dbReference>
<keyword evidence="1" id="KW-0808">Transferase</keyword>
<dbReference type="PANTHER" id="PTHR43018:SF1">
    <property type="entry name" value="PROTEIN AROA(G)"/>
    <property type="match status" value="1"/>
</dbReference>
<sequence length="372" mass="40830">MIVMLEPDSPESVVSAVLQVASQYKGVTPRPHVIEGSEYTVTEIYLLGSTAQVPTEAFEQIPGVRQVVRVSQKYRVIGRHKGQRTSTGFEYNGITFDERTVQVFAGLCAVDTKENVEAMMAALERCDIRTTRMGAYKPRTNPYEFQGLGAACLPWVFESAGRHGIKVVAMEVTHPRHIDEIREALERSGNATGVMLQVGTRNAQNFELLKSIGQQRVFPVLFKRGMGITLEESLNACEYIASEGNPKIVFCLRGVKSHLGDPHRNMVDFAHVPVVRRLTRMPVCVDPSHAIGRPDAPPDGLPDIFHSIGQGLIAGASMVLVDFHPNPEAALCDGPQALRLEQLAALQRYTQIVREAYLAVVKNGDGSQSTPA</sequence>
<reference evidence="4 5" key="1">
    <citation type="submission" date="2021-02" db="EMBL/GenBank/DDBJ databases">
        <title>De Novo genome assembly of isolated myxobacteria.</title>
        <authorList>
            <person name="Stevens D.C."/>
        </authorList>
    </citation>
    <scope>NUCLEOTIDE SEQUENCE [LARGE SCALE GENOMIC DNA]</scope>
    <source>
        <strain evidence="4 5">SCHIC003</strain>
    </source>
</reference>
<evidence type="ECO:0000313" key="4">
    <source>
        <dbReference type="EMBL" id="QSQ15088.1"/>
    </source>
</evidence>
<feature type="domain" description="DAHP synthetase I/KDSA" evidence="2">
    <location>
        <begin position="98"/>
        <end position="352"/>
    </location>
</feature>
<dbReference type="RefSeq" id="WP_206716828.1">
    <property type="nucleotide sequence ID" value="NZ_CP071091.1"/>
</dbReference>
<evidence type="ECO:0000256" key="1">
    <source>
        <dbReference type="ARBA" id="ARBA00022679"/>
    </source>
</evidence>